<dbReference type="CDD" id="cd02220">
    <property type="entry name" value="cupin_ABP1"/>
    <property type="match status" value="1"/>
</dbReference>
<gene>
    <name evidence="12" type="ORF">KC19_9G187800</name>
</gene>
<dbReference type="PANTHER" id="PTHR37236">
    <property type="entry name" value="AUXIN-BINDING PROTEIN 1"/>
    <property type="match status" value="1"/>
</dbReference>
<dbReference type="AlphaFoldDB" id="A0A8T0GVE5"/>
<evidence type="ECO:0000256" key="7">
    <source>
        <dbReference type="ARBA" id="ARBA00023180"/>
    </source>
</evidence>
<dbReference type="Proteomes" id="UP000822688">
    <property type="component" value="Chromosome 9"/>
</dbReference>
<feature type="signal peptide" evidence="11">
    <location>
        <begin position="1"/>
        <end position="24"/>
    </location>
</feature>
<dbReference type="Pfam" id="PF02041">
    <property type="entry name" value="Auxin_BP"/>
    <property type="match status" value="1"/>
</dbReference>
<evidence type="ECO:0000313" key="12">
    <source>
        <dbReference type="EMBL" id="KAG0562990.1"/>
    </source>
</evidence>
<dbReference type="GO" id="GO:0046872">
    <property type="term" value="F:metal ion binding"/>
    <property type="evidence" value="ECO:0007669"/>
    <property type="project" value="UniProtKB-KW"/>
</dbReference>
<evidence type="ECO:0000256" key="11">
    <source>
        <dbReference type="SAM" id="SignalP"/>
    </source>
</evidence>
<dbReference type="GO" id="GO:0005788">
    <property type="term" value="C:endoplasmic reticulum lumen"/>
    <property type="evidence" value="ECO:0007669"/>
    <property type="project" value="UniProtKB-SubCell"/>
</dbReference>
<keyword evidence="4" id="KW-0256">Endoplasmic reticulum</keyword>
<evidence type="ECO:0000256" key="10">
    <source>
        <dbReference type="PIRSR" id="PIRSR600526-2"/>
    </source>
</evidence>
<keyword evidence="8" id="KW-0927">Auxin signaling pathway</keyword>
<keyword evidence="7" id="KW-0325">Glycoprotein</keyword>
<name>A0A8T0GVE5_CERPU</name>
<feature type="glycosylation site" description="N-linked (GlcNAc...) asparagine" evidence="9">
    <location>
        <position position="128"/>
    </location>
</feature>
<evidence type="ECO:0000256" key="1">
    <source>
        <dbReference type="ARBA" id="ARBA00004319"/>
    </source>
</evidence>
<evidence type="ECO:0000256" key="3">
    <source>
        <dbReference type="ARBA" id="ARBA00022729"/>
    </source>
</evidence>
<feature type="binding site" evidence="10">
    <location>
        <position position="139"/>
    </location>
    <ligand>
        <name>Zn(2+)</name>
        <dbReference type="ChEBI" id="CHEBI:29105"/>
    </ligand>
</feature>
<comment type="subcellular location">
    <subcellularLocation>
        <location evidence="1">Endoplasmic reticulum lumen</location>
    </subcellularLocation>
</comment>
<organism evidence="12 13">
    <name type="scientific">Ceratodon purpureus</name>
    <name type="common">Fire moss</name>
    <name type="synonym">Dicranum purpureum</name>
    <dbReference type="NCBI Taxonomy" id="3225"/>
    <lineage>
        <taxon>Eukaryota</taxon>
        <taxon>Viridiplantae</taxon>
        <taxon>Streptophyta</taxon>
        <taxon>Embryophyta</taxon>
        <taxon>Bryophyta</taxon>
        <taxon>Bryophytina</taxon>
        <taxon>Bryopsida</taxon>
        <taxon>Dicranidae</taxon>
        <taxon>Pseudoditrichales</taxon>
        <taxon>Ditrichaceae</taxon>
        <taxon>Ceratodon</taxon>
    </lineage>
</organism>
<evidence type="ECO:0000256" key="9">
    <source>
        <dbReference type="PIRSR" id="PIRSR600526-1"/>
    </source>
</evidence>
<dbReference type="EMBL" id="CM026430">
    <property type="protein sequence ID" value="KAG0562990.1"/>
    <property type="molecule type" value="Genomic_DNA"/>
</dbReference>
<evidence type="ECO:0000256" key="6">
    <source>
        <dbReference type="ARBA" id="ARBA00023170"/>
    </source>
</evidence>
<dbReference type="Gene3D" id="2.60.120.10">
    <property type="entry name" value="Jelly Rolls"/>
    <property type="match status" value="1"/>
</dbReference>
<feature type="binding site" evidence="10">
    <location>
        <position position="89"/>
    </location>
    <ligand>
        <name>Zn(2+)</name>
        <dbReference type="ChEBI" id="CHEBI:29105"/>
    </ligand>
</feature>
<proteinExistence type="predicted"/>
<reference evidence="12" key="1">
    <citation type="submission" date="2020-06" db="EMBL/GenBank/DDBJ databases">
        <title>WGS assembly of Ceratodon purpureus strain R40.</title>
        <authorList>
            <person name="Carey S.B."/>
            <person name="Jenkins J."/>
            <person name="Shu S."/>
            <person name="Lovell J.T."/>
            <person name="Sreedasyam A."/>
            <person name="Maumus F."/>
            <person name="Tiley G.P."/>
            <person name="Fernandez-Pozo N."/>
            <person name="Barry K."/>
            <person name="Chen C."/>
            <person name="Wang M."/>
            <person name="Lipzen A."/>
            <person name="Daum C."/>
            <person name="Saski C.A."/>
            <person name="Payton A.C."/>
            <person name="Mcbreen J.C."/>
            <person name="Conrad R.E."/>
            <person name="Kollar L.M."/>
            <person name="Olsson S."/>
            <person name="Huttunen S."/>
            <person name="Landis J.B."/>
            <person name="Wickett N.J."/>
            <person name="Johnson M.G."/>
            <person name="Rensing S.A."/>
            <person name="Grimwood J."/>
            <person name="Schmutz J."/>
            <person name="Mcdaniel S.F."/>
        </authorList>
    </citation>
    <scope>NUCLEOTIDE SEQUENCE</scope>
    <source>
        <strain evidence="12">R40</strain>
    </source>
</reference>
<dbReference type="OrthoDB" id="2013851at2759"/>
<keyword evidence="2 10" id="KW-0479">Metal-binding</keyword>
<dbReference type="GO" id="GO:0009734">
    <property type="term" value="P:auxin-activated signaling pathway"/>
    <property type="evidence" value="ECO:0007669"/>
    <property type="project" value="UniProtKB-KW"/>
</dbReference>
<dbReference type="GO" id="GO:0010011">
    <property type="term" value="F:auxin binding"/>
    <property type="evidence" value="ECO:0007669"/>
    <property type="project" value="InterPro"/>
</dbReference>
<keyword evidence="6" id="KW-0675">Receptor</keyword>
<comment type="caution">
    <text evidence="12">The sequence shown here is derived from an EMBL/GenBank/DDBJ whole genome shotgun (WGS) entry which is preliminary data.</text>
</comment>
<evidence type="ECO:0000256" key="8">
    <source>
        <dbReference type="ARBA" id="ARBA00023294"/>
    </source>
</evidence>
<dbReference type="SUPFAM" id="SSF51182">
    <property type="entry name" value="RmlC-like cupins"/>
    <property type="match status" value="1"/>
</dbReference>
<evidence type="ECO:0000256" key="5">
    <source>
        <dbReference type="ARBA" id="ARBA00022833"/>
    </source>
</evidence>
<feature type="binding site" evidence="10">
    <location>
        <position position="95"/>
    </location>
    <ligand>
        <name>Zn(2+)</name>
        <dbReference type="ChEBI" id="CHEBI:29105"/>
    </ligand>
</feature>
<accession>A0A8T0GVE5</accession>
<keyword evidence="5 10" id="KW-0862">Zinc</keyword>
<evidence type="ECO:0000256" key="2">
    <source>
        <dbReference type="ARBA" id="ARBA00022723"/>
    </source>
</evidence>
<dbReference type="InterPro" id="IPR014710">
    <property type="entry name" value="RmlC-like_jellyroll"/>
</dbReference>
<evidence type="ECO:0000313" key="13">
    <source>
        <dbReference type="Proteomes" id="UP000822688"/>
    </source>
</evidence>
<dbReference type="InterPro" id="IPR011051">
    <property type="entry name" value="RmlC_Cupin_sf"/>
</dbReference>
<dbReference type="InterPro" id="IPR000526">
    <property type="entry name" value="Auxin-bd"/>
</dbReference>
<dbReference type="PANTHER" id="PTHR37236:SF1">
    <property type="entry name" value="AUXIN-BINDING PROTEIN 1"/>
    <property type="match status" value="1"/>
</dbReference>
<keyword evidence="3 11" id="KW-0732">Signal</keyword>
<protein>
    <submittedName>
        <fullName evidence="12">Uncharacterized protein</fullName>
    </submittedName>
</protein>
<feature type="binding site" evidence="10">
    <location>
        <position position="91"/>
    </location>
    <ligand>
        <name>Zn(2+)</name>
        <dbReference type="ChEBI" id="CHEBI:29105"/>
    </ligand>
</feature>
<sequence>MARLFCNAVLALVFVLFCFRGGSGALEKPGGCRQSEIPLIRNLSEQGYDSYSLSFGLSHKTVAGAVHHGMKEIEVWIQTIAPHGRSPIHRHACEEVVIILKGYGTFYLSDGHDPDVPGKPKEIPIYPNSTFSVPVNSVHQVWNTHEAEDLQFMVAISRPPMELFVYRNWSTPHNEAILEEIKWNKLKSSSELKQCKEPELKDEL</sequence>
<evidence type="ECO:0000256" key="4">
    <source>
        <dbReference type="ARBA" id="ARBA00022824"/>
    </source>
</evidence>
<dbReference type="PRINTS" id="PR00655">
    <property type="entry name" value="AUXINBINDNGP"/>
</dbReference>
<feature type="chain" id="PRO_5035938615" evidence="11">
    <location>
        <begin position="25"/>
        <end position="204"/>
    </location>
</feature>
<keyword evidence="13" id="KW-1185">Reference proteome</keyword>